<evidence type="ECO:0000313" key="1">
    <source>
        <dbReference type="EMBL" id="MQW73761.1"/>
    </source>
</evidence>
<reference evidence="1" key="1">
    <citation type="journal article" date="2013" name="Genome Biol.">
        <title>Comparative genomics of the core and accessory genomes of 48 Sinorhizobium strains comprising five genospecies.</title>
        <authorList>
            <person name="Sugawara M."/>
            <person name="Epstein B."/>
            <person name="Badgley B.D."/>
            <person name="Unno T."/>
            <person name="Xu L."/>
            <person name="Reese J."/>
            <person name="Gyaneshwar P."/>
            <person name="Denny R."/>
            <person name="Mudge J."/>
            <person name="Bharti A.K."/>
            <person name="Farmer A.D."/>
            <person name="May G.D."/>
            <person name="Woodward J.E."/>
            <person name="Medigue C."/>
            <person name="Vallenet D."/>
            <person name="Lajus A."/>
            <person name="Rouy Z."/>
            <person name="Martinez-Vaz B."/>
            <person name="Tiffin P."/>
            <person name="Young N.D."/>
            <person name="Sadowsky M.J."/>
        </authorList>
    </citation>
    <scope>NUCLEOTIDE SEQUENCE</scope>
    <source>
        <strain evidence="1">M1</strain>
    </source>
</reference>
<dbReference type="OMA" id="INIWSNA"/>
<dbReference type="EMBL" id="WISB01000225">
    <property type="protein sequence ID" value="MQW73761.1"/>
    <property type="molecule type" value="Genomic_DNA"/>
</dbReference>
<protein>
    <submittedName>
        <fullName evidence="1">Uncharacterized protein</fullName>
    </submittedName>
</protein>
<organism evidence="1">
    <name type="scientific">Sinorhizobium medicae</name>
    <dbReference type="NCBI Taxonomy" id="110321"/>
    <lineage>
        <taxon>Bacteria</taxon>
        <taxon>Pseudomonadati</taxon>
        <taxon>Pseudomonadota</taxon>
        <taxon>Alphaproteobacteria</taxon>
        <taxon>Hyphomicrobiales</taxon>
        <taxon>Rhizobiaceae</taxon>
        <taxon>Sinorhizobium/Ensifer group</taxon>
        <taxon>Sinorhizobium</taxon>
    </lineage>
</organism>
<comment type="caution">
    <text evidence="1">The sequence shown here is derived from an EMBL/GenBank/DDBJ whole genome shotgun (WGS) entry which is preliminary data.</text>
</comment>
<sequence length="253" mass="27277">MCRPKLSKRPVMSVDFNKITLSDPSARERLLETGSTSEATQFSPAGAPSAQVNEGALLAFDDGLAKQMIDDISNSLLFAQLAADKQFNRHAATGDWQKTFFSALSVVGWITSNFSQRTEVAASPVNWGELIASYMPKNVDHLVLSSVVASQQLPAASSAINIWSNAALAGDEGVVIVGPSYISGDSPNISIALLKFTFEKAVAGFLKWDADFNITTSIVTMELNESIYSKVRNTVIAKLGNRPKYLVANVPMK</sequence>
<accession>A0A6G1WVR0</accession>
<dbReference type="AlphaFoldDB" id="A0A6G1WVR0"/>
<name>A0A6G1WVR0_9HYPH</name>
<gene>
    <name evidence="1" type="ORF">GHJ91_33290</name>
</gene>
<proteinExistence type="predicted"/>